<feature type="transmembrane region" description="Helical" evidence="1">
    <location>
        <begin position="60"/>
        <end position="83"/>
    </location>
</feature>
<gene>
    <name evidence="2" type="ORF">JHT90_01465</name>
</gene>
<keyword evidence="1" id="KW-1133">Transmembrane helix</keyword>
<dbReference type="AlphaFoldDB" id="A0A974RX96"/>
<organism evidence="2 3">
    <name type="scientific">Entomomonas asaccharolytica</name>
    <dbReference type="NCBI Taxonomy" id="2785331"/>
    <lineage>
        <taxon>Bacteria</taxon>
        <taxon>Pseudomonadati</taxon>
        <taxon>Pseudomonadota</taxon>
        <taxon>Gammaproteobacteria</taxon>
        <taxon>Pseudomonadales</taxon>
        <taxon>Pseudomonadaceae</taxon>
        <taxon>Entomomonas</taxon>
    </lineage>
</organism>
<proteinExistence type="predicted"/>
<sequence>MGLMFTGIGLNLLGVFYIYYYVTELSPSSGAEGLILVVLACWLLSLIGGGLAAMGKRKVGSILVIIGSVIFVPLGMVAIFGAIRIKEPTQIDLETRRQAAANLQENNND</sequence>
<dbReference type="KEGG" id="eaz:JHT90_01465"/>
<reference evidence="2 3" key="1">
    <citation type="submission" date="2021-01" db="EMBL/GenBank/DDBJ databases">
        <title>Entomomonas sp. F2A isolated from a house cricket (Acheta domesticus).</title>
        <authorList>
            <person name="Spergser J."/>
            <person name="Busse H.-J."/>
        </authorList>
    </citation>
    <scope>NUCLEOTIDE SEQUENCE [LARGE SCALE GENOMIC DNA]</scope>
    <source>
        <strain evidence="2 3">F2A</strain>
    </source>
</reference>
<dbReference type="EMBL" id="CP067393">
    <property type="protein sequence ID" value="QQP85955.1"/>
    <property type="molecule type" value="Genomic_DNA"/>
</dbReference>
<feature type="transmembrane region" description="Helical" evidence="1">
    <location>
        <begin position="34"/>
        <end position="54"/>
    </location>
</feature>
<keyword evidence="3" id="KW-1185">Reference proteome</keyword>
<dbReference type="RefSeq" id="WP_201093224.1">
    <property type="nucleotide sequence ID" value="NZ_CP067393.1"/>
</dbReference>
<name>A0A974RX96_9GAMM</name>
<evidence type="ECO:0000313" key="2">
    <source>
        <dbReference type="EMBL" id="QQP85955.1"/>
    </source>
</evidence>
<evidence type="ECO:0000313" key="3">
    <source>
        <dbReference type="Proteomes" id="UP000595278"/>
    </source>
</evidence>
<dbReference type="Proteomes" id="UP000595278">
    <property type="component" value="Chromosome"/>
</dbReference>
<feature type="transmembrane region" description="Helical" evidence="1">
    <location>
        <begin position="6"/>
        <end position="22"/>
    </location>
</feature>
<keyword evidence="1" id="KW-0812">Transmembrane</keyword>
<keyword evidence="1" id="KW-0472">Membrane</keyword>
<evidence type="ECO:0000256" key="1">
    <source>
        <dbReference type="SAM" id="Phobius"/>
    </source>
</evidence>
<protein>
    <submittedName>
        <fullName evidence="2">Uncharacterized protein</fullName>
    </submittedName>
</protein>
<accession>A0A974RX96</accession>